<dbReference type="InterPro" id="IPR050430">
    <property type="entry name" value="Peptidase_S1"/>
</dbReference>
<dbReference type="GO" id="GO:0006508">
    <property type="term" value="P:proteolysis"/>
    <property type="evidence" value="ECO:0007669"/>
    <property type="project" value="UniProtKB-KW"/>
</dbReference>
<comment type="similarity">
    <text evidence="1">Belongs to the peptidase S1 family.</text>
</comment>
<evidence type="ECO:0000256" key="5">
    <source>
        <dbReference type="ARBA" id="ARBA00023157"/>
    </source>
</evidence>
<protein>
    <recommendedName>
        <fullName evidence="7">Peptidase S1 domain-containing protein</fullName>
    </recommendedName>
</protein>
<dbReference type="GO" id="GO:0004252">
    <property type="term" value="F:serine-type endopeptidase activity"/>
    <property type="evidence" value="ECO:0007669"/>
    <property type="project" value="InterPro"/>
</dbReference>
<dbReference type="PANTHER" id="PTHR24276:SF96">
    <property type="entry name" value="PEPTIDASE S1 DOMAIN-CONTAINING PROTEIN"/>
    <property type="match status" value="1"/>
</dbReference>
<proteinExistence type="inferred from homology"/>
<dbReference type="InterPro" id="IPR009003">
    <property type="entry name" value="Peptidase_S1_PA"/>
</dbReference>
<dbReference type="Gene3D" id="2.40.10.10">
    <property type="entry name" value="Trypsin-like serine proteases"/>
    <property type="match status" value="1"/>
</dbReference>
<organism evidence="8">
    <name type="scientific">Heliothis virescens</name>
    <name type="common">Tobacco budworm moth</name>
    <dbReference type="NCBI Taxonomy" id="7102"/>
    <lineage>
        <taxon>Eukaryota</taxon>
        <taxon>Metazoa</taxon>
        <taxon>Ecdysozoa</taxon>
        <taxon>Arthropoda</taxon>
        <taxon>Hexapoda</taxon>
        <taxon>Insecta</taxon>
        <taxon>Pterygota</taxon>
        <taxon>Neoptera</taxon>
        <taxon>Endopterygota</taxon>
        <taxon>Lepidoptera</taxon>
        <taxon>Glossata</taxon>
        <taxon>Ditrysia</taxon>
        <taxon>Noctuoidea</taxon>
        <taxon>Noctuidae</taxon>
        <taxon>Heliothinae</taxon>
        <taxon>Heliothis</taxon>
    </lineage>
</organism>
<comment type="caution">
    <text evidence="8">The sequence shown here is derived from an EMBL/GenBank/DDBJ whole genome shotgun (WGS) entry which is preliminary data.</text>
</comment>
<keyword evidence="6" id="KW-0732">Signal</keyword>
<dbReference type="InterPro" id="IPR043504">
    <property type="entry name" value="Peptidase_S1_PA_chymotrypsin"/>
</dbReference>
<keyword evidence="5" id="KW-1015">Disulfide bond</keyword>
<keyword evidence="3" id="KW-0378">Hydrolase</keyword>
<dbReference type="InterPro" id="IPR001314">
    <property type="entry name" value="Peptidase_S1A"/>
</dbReference>
<dbReference type="PROSITE" id="PS50240">
    <property type="entry name" value="TRYPSIN_DOM"/>
    <property type="match status" value="1"/>
</dbReference>
<keyword evidence="4" id="KW-0720">Serine protease</keyword>
<evidence type="ECO:0000256" key="3">
    <source>
        <dbReference type="ARBA" id="ARBA00022801"/>
    </source>
</evidence>
<dbReference type="STRING" id="7102.A0A2A4J345"/>
<evidence type="ECO:0000256" key="2">
    <source>
        <dbReference type="ARBA" id="ARBA00022670"/>
    </source>
</evidence>
<dbReference type="AlphaFoldDB" id="A0A2A4J345"/>
<feature type="chain" id="PRO_5013037132" description="Peptidase S1 domain-containing protein" evidence="6">
    <location>
        <begin position="19"/>
        <end position="300"/>
    </location>
</feature>
<gene>
    <name evidence="8" type="ORF">B5V51_7658</name>
</gene>
<dbReference type="SUPFAM" id="SSF50494">
    <property type="entry name" value="Trypsin-like serine proteases"/>
    <property type="match status" value="1"/>
</dbReference>
<name>A0A2A4J345_HELVI</name>
<keyword evidence="2" id="KW-0645">Protease</keyword>
<evidence type="ECO:0000256" key="4">
    <source>
        <dbReference type="ARBA" id="ARBA00022825"/>
    </source>
</evidence>
<feature type="domain" description="Peptidase S1" evidence="7">
    <location>
        <begin position="26"/>
        <end position="271"/>
    </location>
</feature>
<accession>A0A2A4J345</accession>
<dbReference type="PRINTS" id="PR00722">
    <property type="entry name" value="CHYMOTRYPSIN"/>
</dbReference>
<dbReference type="InterPro" id="IPR001254">
    <property type="entry name" value="Trypsin_dom"/>
</dbReference>
<dbReference type="PANTHER" id="PTHR24276">
    <property type="entry name" value="POLYSERASE-RELATED"/>
    <property type="match status" value="1"/>
</dbReference>
<evidence type="ECO:0000256" key="6">
    <source>
        <dbReference type="SAM" id="SignalP"/>
    </source>
</evidence>
<evidence type="ECO:0000256" key="1">
    <source>
        <dbReference type="ARBA" id="ARBA00007664"/>
    </source>
</evidence>
<dbReference type="Pfam" id="PF00089">
    <property type="entry name" value="Trypsin"/>
    <property type="match status" value="1"/>
</dbReference>
<sequence>MNNFGILCLIALYGASYSAVEGASRIMGGSAADDIRFRYMVSLQRLSEVTQLTRGHRCGGALISFSHAVTTASCLYDNNAGVFSLIAPAEYRLFAGAARLNNDSVTERIERISNFTVHPQFVPTQLHNNDIAVITTASPFSSSVVTILAIPSADINIFQRCNTAGWGGQNASASASNQLMFHENQVYENRECTIAFNALGTPISMQSSMVCALPSRMTSGCQGDLGNPLVCNDLLHGVQFLSKNCSSTWIAYPDVYTKVFSYRAWLNNIIGDNTSGASTYQSGIGLVAMFALVQIVATMS</sequence>
<dbReference type="EMBL" id="NWSH01003362">
    <property type="protein sequence ID" value="PCG66475.1"/>
    <property type="molecule type" value="Genomic_DNA"/>
</dbReference>
<feature type="signal peptide" evidence="6">
    <location>
        <begin position="1"/>
        <end position="18"/>
    </location>
</feature>
<dbReference type="SMART" id="SM00020">
    <property type="entry name" value="Tryp_SPc"/>
    <property type="match status" value="1"/>
</dbReference>
<reference evidence="8" key="1">
    <citation type="submission" date="2017-09" db="EMBL/GenBank/DDBJ databases">
        <title>Contemporary evolution of a Lepidopteran species, Heliothis virescens, in response to modern agricultural practices.</title>
        <authorList>
            <person name="Fritz M.L."/>
            <person name="Deyonke A.M."/>
            <person name="Papanicolaou A."/>
            <person name="Micinski S."/>
            <person name="Westbrook J."/>
            <person name="Gould F."/>
        </authorList>
    </citation>
    <scope>NUCLEOTIDE SEQUENCE [LARGE SCALE GENOMIC DNA]</scope>
    <source>
        <strain evidence="8">HvINT-</strain>
        <tissue evidence="8">Whole body</tissue>
    </source>
</reference>
<evidence type="ECO:0000259" key="7">
    <source>
        <dbReference type="PROSITE" id="PS50240"/>
    </source>
</evidence>
<dbReference type="CDD" id="cd00190">
    <property type="entry name" value="Tryp_SPc"/>
    <property type="match status" value="1"/>
</dbReference>
<evidence type="ECO:0000313" key="8">
    <source>
        <dbReference type="EMBL" id="PCG66475.1"/>
    </source>
</evidence>